<sequence>MEQQGSEELLEPLCPLTDEGPEPDESQQLLSDEEPLCPLTDEGPEFEEQPSLLAVSVGVGPAGLADAVATPAPMESAVKAIAASAATKRERFFEM</sequence>
<reference evidence="2" key="1">
    <citation type="submission" date="2020-05" db="EMBL/GenBank/DDBJ databases">
        <authorList>
            <person name="Chiriac C."/>
            <person name="Salcher M."/>
            <person name="Ghai R."/>
            <person name="Kavagutti S V."/>
        </authorList>
    </citation>
    <scope>NUCLEOTIDE SEQUENCE</scope>
</reference>
<dbReference type="AlphaFoldDB" id="A0A6J7DMN8"/>
<dbReference type="EMBL" id="CAFBLM010000034">
    <property type="protein sequence ID" value="CAB4871786.1"/>
    <property type="molecule type" value="Genomic_DNA"/>
</dbReference>
<feature type="region of interest" description="Disordered" evidence="1">
    <location>
        <begin position="1"/>
        <end position="35"/>
    </location>
</feature>
<gene>
    <name evidence="2" type="ORF">UFOPK3401_00847</name>
</gene>
<organism evidence="2">
    <name type="scientific">freshwater metagenome</name>
    <dbReference type="NCBI Taxonomy" id="449393"/>
    <lineage>
        <taxon>unclassified sequences</taxon>
        <taxon>metagenomes</taxon>
        <taxon>ecological metagenomes</taxon>
    </lineage>
</organism>
<proteinExistence type="predicted"/>
<evidence type="ECO:0000313" key="2">
    <source>
        <dbReference type="EMBL" id="CAB4871786.1"/>
    </source>
</evidence>
<evidence type="ECO:0000256" key="1">
    <source>
        <dbReference type="SAM" id="MobiDB-lite"/>
    </source>
</evidence>
<protein>
    <submittedName>
        <fullName evidence="2">Unannotated protein</fullName>
    </submittedName>
</protein>
<accession>A0A6J7DMN8</accession>
<feature type="compositionally biased region" description="Acidic residues" evidence="1">
    <location>
        <begin position="19"/>
        <end position="35"/>
    </location>
</feature>
<name>A0A6J7DMN8_9ZZZZ</name>